<feature type="domain" description="FMR1-interacting protein 1 conserved" evidence="1">
    <location>
        <begin position="91"/>
        <end position="130"/>
    </location>
</feature>
<dbReference type="EMBL" id="JAEUBF010000681">
    <property type="protein sequence ID" value="KAH3675961.1"/>
    <property type="molecule type" value="Genomic_DNA"/>
</dbReference>
<evidence type="ECO:0000313" key="3">
    <source>
        <dbReference type="Proteomes" id="UP000769528"/>
    </source>
</evidence>
<keyword evidence="3" id="KW-1185">Reference proteome</keyword>
<dbReference type="Proteomes" id="UP000769528">
    <property type="component" value="Unassembled WGS sequence"/>
</dbReference>
<dbReference type="OrthoDB" id="273070at2759"/>
<reference evidence="2" key="2">
    <citation type="submission" date="2021-01" db="EMBL/GenBank/DDBJ databases">
        <authorList>
            <person name="Schikora-Tamarit M.A."/>
        </authorList>
    </citation>
    <scope>NUCLEOTIDE SEQUENCE</scope>
    <source>
        <strain evidence="2">CBS6341</strain>
    </source>
</reference>
<organism evidence="2 3">
    <name type="scientific">Wickerhamomyces mucosus</name>
    <dbReference type="NCBI Taxonomy" id="1378264"/>
    <lineage>
        <taxon>Eukaryota</taxon>
        <taxon>Fungi</taxon>
        <taxon>Dikarya</taxon>
        <taxon>Ascomycota</taxon>
        <taxon>Saccharomycotina</taxon>
        <taxon>Saccharomycetes</taxon>
        <taxon>Phaffomycetales</taxon>
        <taxon>Wickerhamomycetaceae</taxon>
        <taxon>Wickerhamomyces</taxon>
    </lineage>
</organism>
<proteinExistence type="predicted"/>
<reference evidence="2" key="1">
    <citation type="journal article" date="2021" name="Open Biol.">
        <title>Shared evolutionary footprints suggest mitochondrial oxidative damage underlies multiple complex I losses in fungi.</title>
        <authorList>
            <person name="Schikora-Tamarit M.A."/>
            <person name="Marcet-Houben M."/>
            <person name="Nosek J."/>
            <person name="Gabaldon T."/>
        </authorList>
    </citation>
    <scope>NUCLEOTIDE SEQUENCE</scope>
    <source>
        <strain evidence="2">CBS6341</strain>
    </source>
</reference>
<dbReference type="AlphaFoldDB" id="A0A9P8TEJ4"/>
<name>A0A9P8TEJ4_9ASCO</name>
<protein>
    <recommendedName>
        <fullName evidence="1">FMR1-interacting protein 1 conserved domain-containing protein</fullName>
    </recommendedName>
</protein>
<sequence length="208" mass="24495">MDYIYGKRTNTNNNINDEQDTKRLKINNYESQSSELPMWLPNTRSNDELNKSSSIDELNKSSISLIPNLNNFKEEPSNKDKSISLKPLPIIQGTNISLKTDQDIEDWIKQRKLNWMQKISNNRPKDDLQNIEKDNKFITRQQSNSIGNHRSHIETLQNKKKFKERIHNSINNTSNINLNNLILKRQMREENLKVLKFIKNLFETGILE</sequence>
<gene>
    <name evidence="2" type="ORF">WICMUC_002257</name>
</gene>
<dbReference type="InterPro" id="IPR019496">
    <property type="entry name" value="NUFIP1_cons_dom"/>
</dbReference>
<comment type="caution">
    <text evidence="2">The sequence shown here is derived from an EMBL/GenBank/DDBJ whole genome shotgun (WGS) entry which is preliminary data.</text>
</comment>
<accession>A0A9P8TEJ4</accession>
<evidence type="ECO:0000313" key="2">
    <source>
        <dbReference type="EMBL" id="KAH3675961.1"/>
    </source>
</evidence>
<dbReference type="Pfam" id="PF10453">
    <property type="entry name" value="NUFIP1"/>
    <property type="match status" value="1"/>
</dbReference>
<evidence type="ECO:0000259" key="1">
    <source>
        <dbReference type="Pfam" id="PF10453"/>
    </source>
</evidence>